<comment type="caution">
    <text evidence="1">The sequence shown here is derived from an EMBL/GenBank/DDBJ whole genome shotgun (WGS) entry which is preliminary data.</text>
</comment>
<protein>
    <submittedName>
        <fullName evidence="1">Uncharacterized protein</fullName>
    </submittedName>
</protein>
<proteinExistence type="predicted"/>
<name>A0AAV5VZT6_9BILA</name>
<gene>
    <name evidence="1" type="ORF">PFISCL1PPCAC_16382</name>
</gene>
<keyword evidence="2" id="KW-1185">Reference proteome</keyword>
<feature type="non-terminal residue" evidence="1">
    <location>
        <position position="1"/>
    </location>
</feature>
<dbReference type="AlphaFoldDB" id="A0AAV5VZT6"/>
<dbReference type="Proteomes" id="UP001432322">
    <property type="component" value="Unassembled WGS sequence"/>
</dbReference>
<evidence type="ECO:0000313" key="1">
    <source>
        <dbReference type="EMBL" id="GMT25085.1"/>
    </source>
</evidence>
<reference evidence="1" key="1">
    <citation type="submission" date="2023-10" db="EMBL/GenBank/DDBJ databases">
        <title>Genome assembly of Pristionchus species.</title>
        <authorList>
            <person name="Yoshida K."/>
            <person name="Sommer R.J."/>
        </authorList>
    </citation>
    <scope>NUCLEOTIDE SEQUENCE</scope>
    <source>
        <strain evidence="1">RS5133</strain>
    </source>
</reference>
<dbReference type="EMBL" id="BTSY01000004">
    <property type="protein sequence ID" value="GMT25085.1"/>
    <property type="molecule type" value="Genomic_DNA"/>
</dbReference>
<sequence length="126" mass="14615">EICFTINIIRKATMSKLLFEIPDIHWSDVIPKMFDHKLTSLSICNYACPSYLPKSARMALIKSLTSISDKEIYFASSMERISTNAEGRQFVNDYRVEETNSTANCYMSTFLVTHKKREPIKLFQNF</sequence>
<evidence type="ECO:0000313" key="2">
    <source>
        <dbReference type="Proteomes" id="UP001432322"/>
    </source>
</evidence>
<accession>A0AAV5VZT6</accession>
<organism evidence="1 2">
    <name type="scientific">Pristionchus fissidentatus</name>
    <dbReference type="NCBI Taxonomy" id="1538716"/>
    <lineage>
        <taxon>Eukaryota</taxon>
        <taxon>Metazoa</taxon>
        <taxon>Ecdysozoa</taxon>
        <taxon>Nematoda</taxon>
        <taxon>Chromadorea</taxon>
        <taxon>Rhabditida</taxon>
        <taxon>Rhabditina</taxon>
        <taxon>Diplogasteromorpha</taxon>
        <taxon>Diplogasteroidea</taxon>
        <taxon>Neodiplogasteridae</taxon>
        <taxon>Pristionchus</taxon>
    </lineage>
</organism>